<feature type="domain" description="Ribosome maturation factor RimP C-terminal" evidence="5">
    <location>
        <begin position="86"/>
        <end position="157"/>
    </location>
</feature>
<dbReference type="HAMAP" id="MF_01077">
    <property type="entry name" value="RimP"/>
    <property type="match status" value="1"/>
</dbReference>
<comment type="caution">
    <text evidence="6">The sequence shown here is derived from an EMBL/GenBank/DDBJ whole genome shotgun (WGS) entry which is preliminary data.</text>
</comment>
<dbReference type="InterPro" id="IPR035956">
    <property type="entry name" value="RimP_N_sf"/>
</dbReference>
<dbReference type="SUPFAM" id="SSF75420">
    <property type="entry name" value="YhbC-like, N-terminal domain"/>
    <property type="match status" value="1"/>
</dbReference>
<keyword evidence="2 3" id="KW-0690">Ribosome biogenesis</keyword>
<dbReference type="PANTHER" id="PTHR33867:SF1">
    <property type="entry name" value="RIBOSOME MATURATION FACTOR RIMP"/>
    <property type="match status" value="1"/>
</dbReference>
<evidence type="ECO:0000256" key="3">
    <source>
        <dbReference type="HAMAP-Rule" id="MF_01077"/>
    </source>
</evidence>
<organism evidence="6 7">
    <name type="scientific">Flaviaesturariibacter amylovorans</name>
    <dbReference type="NCBI Taxonomy" id="1084520"/>
    <lineage>
        <taxon>Bacteria</taxon>
        <taxon>Pseudomonadati</taxon>
        <taxon>Bacteroidota</taxon>
        <taxon>Chitinophagia</taxon>
        <taxon>Chitinophagales</taxon>
        <taxon>Chitinophagaceae</taxon>
        <taxon>Flaviaestuariibacter</taxon>
    </lineage>
</organism>
<dbReference type="Pfam" id="PF02576">
    <property type="entry name" value="RimP_N"/>
    <property type="match status" value="1"/>
</dbReference>
<name>A0ABP8HK83_9BACT</name>
<evidence type="ECO:0000256" key="1">
    <source>
        <dbReference type="ARBA" id="ARBA00022490"/>
    </source>
</evidence>
<sequence>MQTETLIDTLKEQLQQLITDPKHFLVEVRVKPTNNIKVFLDGDEGLPLSDLVSYNRKLYKALEESALFPEGDFSLEVSSPGIDEPLKLHRQYVKNVGRYVEITRTDEAATKVEGKLLAATEEGITVETETGKGKKKDVKQETILFTDIKTTKVQVKF</sequence>
<keyword evidence="7" id="KW-1185">Reference proteome</keyword>
<dbReference type="Pfam" id="PF17384">
    <property type="entry name" value="DUF150_C"/>
    <property type="match status" value="1"/>
</dbReference>
<accession>A0ABP8HK83</accession>
<evidence type="ECO:0000259" key="4">
    <source>
        <dbReference type="Pfam" id="PF02576"/>
    </source>
</evidence>
<evidence type="ECO:0000313" key="6">
    <source>
        <dbReference type="EMBL" id="GAA4340491.1"/>
    </source>
</evidence>
<dbReference type="InterPro" id="IPR028989">
    <property type="entry name" value="RimP_N"/>
</dbReference>
<comment type="function">
    <text evidence="3">Required for maturation of 30S ribosomal subunits.</text>
</comment>
<dbReference type="RefSeq" id="WP_345257465.1">
    <property type="nucleotide sequence ID" value="NZ_BAABGY010000014.1"/>
</dbReference>
<dbReference type="InterPro" id="IPR028998">
    <property type="entry name" value="RimP_C"/>
</dbReference>
<comment type="similarity">
    <text evidence="3">Belongs to the RimP family.</text>
</comment>
<reference evidence="7" key="1">
    <citation type="journal article" date="2019" name="Int. J. Syst. Evol. Microbiol.">
        <title>The Global Catalogue of Microorganisms (GCM) 10K type strain sequencing project: providing services to taxonomists for standard genome sequencing and annotation.</title>
        <authorList>
            <consortium name="The Broad Institute Genomics Platform"/>
            <consortium name="The Broad Institute Genome Sequencing Center for Infectious Disease"/>
            <person name="Wu L."/>
            <person name="Ma J."/>
        </authorList>
    </citation>
    <scope>NUCLEOTIDE SEQUENCE [LARGE SCALE GENOMIC DNA]</scope>
    <source>
        <strain evidence="7">JCM 17919</strain>
    </source>
</reference>
<comment type="subcellular location">
    <subcellularLocation>
        <location evidence="3">Cytoplasm</location>
    </subcellularLocation>
</comment>
<dbReference type="CDD" id="cd01734">
    <property type="entry name" value="YlxS_C"/>
    <property type="match status" value="1"/>
</dbReference>
<dbReference type="InterPro" id="IPR003728">
    <property type="entry name" value="Ribosome_maturation_RimP"/>
</dbReference>
<feature type="domain" description="Ribosome maturation factor RimP N-terminal" evidence="4">
    <location>
        <begin position="18"/>
        <end position="83"/>
    </location>
</feature>
<protein>
    <recommendedName>
        <fullName evidence="3">Ribosome maturation factor RimP</fullName>
    </recommendedName>
</protein>
<dbReference type="PANTHER" id="PTHR33867">
    <property type="entry name" value="RIBOSOME MATURATION FACTOR RIMP"/>
    <property type="match status" value="1"/>
</dbReference>
<evidence type="ECO:0000259" key="5">
    <source>
        <dbReference type="Pfam" id="PF17384"/>
    </source>
</evidence>
<gene>
    <name evidence="3" type="primary">rimP</name>
    <name evidence="6" type="ORF">GCM10023184_38230</name>
</gene>
<dbReference type="Gene3D" id="3.30.300.70">
    <property type="entry name" value="RimP-like superfamily, N-terminal"/>
    <property type="match status" value="1"/>
</dbReference>
<evidence type="ECO:0000256" key="2">
    <source>
        <dbReference type="ARBA" id="ARBA00022517"/>
    </source>
</evidence>
<dbReference type="Proteomes" id="UP001501725">
    <property type="component" value="Unassembled WGS sequence"/>
</dbReference>
<proteinExistence type="inferred from homology"/>
<dbReference type="EMBL" id="BAABGY010000014">
    <property type="protein sequence ID" value="GAA4340491.1"/>
    <property type="molecule type" value="Genomic_DNA"/>
</dbReference>
<keyword evidence="1 3" id="KW-0963">Cytoplasm</keyword>
<evidence type="ECO:0000313" key="7">
    <source>
        <dbReference type="Proteomes" id="UP001501725"/>
    </source>
</evidence>